<dbReference type="RefSeq" id="WP_238128427.1">
    <property type="nucleotide sequence ID" value="NZ_JAGZVZ010000004.1"/>
</dbReference>
<dbReference type="EMBL" id="JAKNHJ010000023">
    <property type="protein sequence ID" value="MCG4618696.1"/>
    <property type="molecule type" value="Genomic_DNA"/>
</dbReference>
<protein>
    <submittedName>
        <fullName evidence="2">Type IV toxin-antitoxin system AbiEi family antitoxin domain-containing protein</fullName>
    </submittedName>
</protein>
<feature type="domain" description="AbiEi antitoxin N-terminal" evidence="1">
    <location>
        <begin position="12"/>
        <end position="59"/>
    </location>
</feature>
<proteinExistence type="predicted"/>
<sequence>MNATSAGVDYQDRILACIDARKGVITASQCREQGVPTVYLTRMVREGRLIRLARGLYGRPEGEYDELFILQHRFKKTVFSYETALFLLGQTDKIPDVIEITVENSYKINNPPRWLSINYVSPDIFKMGITCVSTSCGNPVTIYGYERIVCDFIAHKKNMDPETYVKTIQGYAKYQDKDAYLLRKIARAARIENRVREIMEIVHE</sequence>
<accession>A0AAJ1EYU9</accession>
<dbReference type="InterPro" id="IPR025159">
    <property type="entry name" value="AbiEi_N"/>
</dbReference>
<dbReference type="AlphaFoldDB" id="A0AAJ1EYU9"/>
<name>A0AAJ1EYU9_9ACTO</name>
<comment type="caution">
    <text evidence="2">The sequence shown here is derived from an EMBL/GenBank/DDBJ whole genome shotgun (WGS) entry which is preliminary data.</text>
</comment>
<reference evidence="2" key="1">
    <citation type="submission" date="2022-01" db="EMBL/GenBank/DDBJ databases">
        <title>Collection of gut derived symbiotic bacterial strains cultured from healthy donors.</title>
        <authorList>
            <person name="Lin H."/>
            <person name="Kohout C."/>
            <person name="Waligurski E."/>
            <person name="Pamer E.G."/>
        </authorList>
    </citation>
    <scope>NUCLEOTIDE SEQUENCE</scope>
    <source>
        <strain evidence="2">DFI.7.46</strain>
    </source>
</reference>
<evidence type="ECO:0000259" key="1">
    <source>
        <dbReference type="Pfam" id="PF13338"/>
    </source>
</evidence>
<evidence type="ECO:0000313" key="3">
    <source>
        <dbReference type="Proteomes" id="UP001200537"/>
    </source>
</evidence>
<gene>
    <name evidence="2" type="ORF">L0M99_09390</name>
</gene>
<dbReference type="Pfam" id="PF13338">
    <property type="entry name" value="AbiEi_4"/>
    <property type="match status" value="1"/>
</dbReference>
<organism evidence="2 3">
    <name type="scientific">Varibaculum cambriense</name>
    <dbReference type="NCBI Taxonomy" id="184870"/>
    <lineage>
        <taxon>Bacteria</taxon>
        <taxon>Bacillati</taxon>
        <taxon>Actinomycetota</taxon>
        <taxon>Actinomycetes</taxon>
        <taxon>Actinomycetales</taxon>
        <taxon>Actinomycetaceae</taxon>
        <taxon>Varibaculum</taxon>
    </lineage>
</organism>
<evidence type="ECO:0000313" key="2">
    <source>
        <dbReference type="EMBL" id="MCG4618696.1"/>
    </source>
</evidence>
<dbReference type="Proteomes" id="UP001200537">
    <property type="component" value="Unassembled WGS sequence"/>
</dbReference>